<proteinExistence type="predicted"/>
<evidence type="ECO:0000313" key="3">
    <source>
        <dbReference type="Proteomes" id="UP001159179"/>
    </source>
</evidence>
<protein>
    <submittedName>
        <fullName evidence="2">YlbD family protein</fullName>
    </submittedName>
</protein>
<gene>
    <name evidence="2" type="ORF">P5X88_08955</name>
</gene>
<organism evidence="2 3">
    <name type="scientific">Heyndrickxia oleronia</name>
    <dbReference type="NCBI Taxonomy" id="38875"/>
    <lineage>
        <taxon>Bacteria</taxon>
        <taxon>Bacillati</taxon>
        <taxon>Bacillota</taxon>
        <taxon>Bacilli</taxon>
        <taxon>Bacillales</taxon>
        <taxon>Bacillaceae</taxon>
        <taxon>Heyndrickxia</taxon>
    </lineage>
</organism>
<sequence>MGNSKLHPSVEKFKAFVKTHPKIIQDVRNGNHTLQELYEEWYLLGEEDPYWEKFQSEGNETLETTANKKETKSGGWMNQIGNIIQKVDANQMQNHLNNLSQVIASVQGVLSQFQGQNSSVNTTQNTTQNPFSFRKD</sequence>
<dbReference type="Pfam" id="PF14071">
    <property type="entry name" value="YlbD_coat"/>
    <property type="match status" value="1"/>
</dbReference>
<accession>A0AAW6SQG0</accession>
<feature type="compositionally biased region" description="Low complexity" evidence="1">
    <location>
        <begin position="116"/>
        <end position="129"/>
    </location>
</feature>
<dbReference type="InterPro" id="IPR025953">
    <property type="entry name" value="YlbD_coat"/>
</dbReference>
<evidence type="ECO:0000256" key="1">
    <source>
        <dbReference type="SAM" id="MobiDB-lite"/>
    </source>
</evidence>
<evidence type="ECO:0000313" key="2">
    <source>
        <dbReference type="EMBL" id="MDH5161065.1"/>
    </source>
</evidence>
<dbReference type="RefSeq" id="WP_280616472.1">
    <property type="nucleotide sequence ID" value="NZ_JAROYP010000004.1"/>
</dbReference>
<dbReference type="AlphaFoldDB" id="A0AAW6SQG0"/>
<comment type="caution">
    <text evidence="2">The sequence shown here is derived from an EMBL/GenBank/DDBJ whole genome shotgun (WGS) entry which is preliminary data.</text>
</comment>
<dbReference type="EMBL" id="JAROYP010000004">
    <property type="protein sequence ID" value="MDH5161065.1"/>
    <property type="molecule type" value="Genomic_DNA"/>
</dbReference>
<feature type="region of interest" description="Disordered" evidence="1">
    <location>
        <begin position="116"/>
        <end position="136"/>
    </location>
</feature>
<reference evidence="2" key="1">
    <citation type="submission" date="2023-03" db="EMBL/GenBank/DDBJ databases">
        <title>Bacterial isolates from washroom surfaces on a university campus.</title>
        <authorList>
            <person name="Holman D.B."/>
            <person name="Gzyl K.E."/>
            <person name="Taheri A.E."/>
        </authorList>
    </citation>
    <scope>NUCLEOTIDE SEQUENCE</scope>
    <source>
        <strain evidence="2">RD03</strain>
    </source>
</reference>
<dbReference type="Proteomes" id="UP001159179">
    <property type="component" value="Unassembled WGS sequence"/>
</dbReference>
<name>A0AAW6SQG0_9BACI</name>